<protein>
    <recommendedName>
        <fullName evidence="8">C2H2-type domain-containing protein</fullName>
    </recommendedName>
</protein>
<feature type="region of interest" description="Disordered" evidence="7">
    <location>
        <begin position="1"/>
        <end position="40"/>
    </location>
</feature>
<dbReference type="Gene3D" id="3.30.160.60">
    <property type="entry name" value="Classic Zinc Finger"/>
    <property type="match status" value="1"/>
</dbReference>
<dbReference type="InterPro" id="IPR036236">
    <property type="entry name" value="Znf_C2H2_sf"/>
</dbReference>
<dbReference type="PANTHER" id="PTHR47287">
    <property type="entry name" value="C2H2 AND C2HC ZINC FINGERS SUPERFAMILY PROTEIN"/>
    <property type="match status" value="1"/>
</dbReference>
<comment type="subcellular location">
    <subcellularLocation>
        <location evidence="1">Nucleus</location>
    </subcellularLocation>
</comment>
<sequence>MKRNFEFEVEASSANDESDVSSQVASNISNKEASNGSANLTNAVAAQPGLEPVSLDLTLSFNNEDTGGRDSIGFSLSSTSESSNEPASHKTTTVVPRVFPCNYCQCKFLSSQALGGHQNAHKKERILAKRAMRMNMFSESYVSLASLPLHGSSSFRSTLEIKAHSSLMHHGFAPPVRPPETGSSARFEHGYLGVPIFMVDDRAELLWPGSFRQVAETSSSHPSFVPTETSYINFVEVTPPVDFDKNSTPDLTLRL</sequence>
<feature type="compositionally biased region" description="Polar residues" evidence="7">
    <location>
        <begin position="12"/>
        <end position="40"/>
    </location>
</feature>
<proteinExistence type="predicted"/>
<dbReference type="AlphaFoldDB" id="A0AAW1YR67"/>
<dbReference type="PANTHER" id="PTHR47287:SF18">
    <property type="entry name" value="TRANSCRIPTION FACTOR C2H2 FAMILY"/>
    <property type="match status" value="1"/>
</dbReference>
<dbReference type="Proteomes" id="UP001457282">
    <property type="component" value="Unassembled WGS sequence"/>
</dbReference>
<evidence type="ECO:0000256" key="4">
    <source>
        <dbReference type="ARBA" id="ARBA00022833"/>
    </source>
</evidence>
<keyword evidence="10" id="KW-1185">Reference proteome</keyword>
<gene>
    <name evidence="9" type="ORF">M0R45_006444</name>
</gene>
<evidence type="ECO:0000256" key="1">
    <source>
        <dbReference type="ARBA" id="ARBA00004123"/>
    </source>
</evidence>
<evidence type="ECO:0000313" key="10">
    <source>
        <dbReference type="Proteomes" id="UP001457282"/>
    </source>
</evidence>
<keyword evidence="5" id="KW-0539">Nucleus</keyword>
<evidence type="ECO:0000256" key="5">
    <source>
        <dbReference type="ARBA" id="ARBA00023242"/>
    </source>
</evidence>
<accession>A0AAW1YR67</accession>
<dbReference type="SUPFAM" id="SSF57667">
    <property type="entry name" value="beta-beta-alpha zinc fingers"/>
    <property type="match status" value="1"/>
</dbReference>
<feature type="domain" description="C2H2-type" evidence="8">
    <location>
        <begin position="99"/>
        <end position="126"/>
    </location>
</feature>
<dbReference type="GO" id="GO:0009788">
    <property type="term" value="P:negative regulation of abscisic acid-activated signaling pathway"/>
    <property type="evidence" value="ECO:0007669"/>
    <property type="project" value="InterPro"/>
</dbReference>
<dbReference type="PROSITE" id="PS50157">
    <property type="entry name" value="ZINC_FINGER_C2H2_2"/>
    <property type="match status" value="1"/>
</dbReference>
<reference evidence="9 10" key="1">
    <citation type="journal article" date="2023" name="G3 (Bethesda)">
        <title>A chromosome-length genome assembly and annotation of blackberry (Rubus argutus, cv. 'Hillquist').</title>
        <authorList>
            <person name="Bruna T."/>
            <person name="Aryal R."/>
            <person name="Dudchenko O."/>
            <person name="Sargent D.J."/>
            <person name="Mead D."/>
            <person name="Buti M."/>
            <person name="Cavallini A."/>
            <person name="Hytonen T."/>
            <person name="Andres J."/>
            <person name="Pham M."/>
            <person name="Weisz D."/>
            <person name="Mascagni F."/>
            <person name="Usai G."/>
            <person name="Natali L."/>
            <person name="Bassil N."/>
            <person name="Fernandez G.E."/>
            <person name="Lomsadze A."/>
            <person name="Armour M."/>
            <person name="Olukolu B."/>
            <person name="Poorten T."/>
            <person name="Britton C."/>
            <person name="Davik J."/>
            <person name="Ashrafi H."/>
            <person name="Aiden E.L."/>
            <person name="Borodovsky M."/>
            <person name="Worthington M."/>
        </authorList>
    </citation>
    <scope>NUCLEOTIDE SEQUENCE [LARGE SCALE GENOMIC DNA]</scope>
    <source>
        <strain evidence="9">PI 553951</strain>
    </source>
</reference>
<feature type="region of interest" description="Disordered" evidence="7">
    <location>
        <begin position="70"/>
        <end position="91"/>
    </location>
</feature>
<dbReference type="InterPro" id="IPR044246">
    <property type="entry name" value="ZFP3-like"/>
</dbReference>
<dbReference type="InterPro" id="IPR013087">
    <property type="entry name" value="Znf_C2H2_type"/>
</dbReference>
<keyword evidence="2" id="KW-0479">Metal-binding</keyword>
<dbReference type="PROSITE" id="PS00028">
    <property type="entry name" value="ZINC_FINGER_C2H2_1"/>
    <property type="match status" value="1"/>
</dbReference>
<evidence type="ECO:0000256" key="3">
    <source>
        <dbReference type="ARBA" id="ARBA00022771"/>
    </source>
</evidence>
<evidence type="ECO:0000313" key="9">
    <source>
        <dbReference type="EMBL" id="KAK9950981.1"/>
    </source>
</evidence>
<keyword evidence="3 6" id="KW-0863">Zinc-finger</keyword>
<evidence type="ECO:0000259" key="8">
    <source>
        <dbReference type="PROSITE" id="PS50157"/>
    </source>
</evidence>
<comment type="caution">
    <text evidence="9">The sequence shown here is derived from an EMBL/GenBank/DDBJ whole genome shotgun (WGS) entry which is preliminary data.</text>
</comment>
<name>A0AAW1YR67_RUBAR</name>
<feature type="compositionally biased region" description="Low complexity" evidence="7">
    <location>
        <begin position="71"/>
        <end position="86"/>
    </location>
</feature>
<evidence type="ECO:0000256" key="2">
    <source>
        <dbReference type="ARBA" id="ARBA00022723"/>
    </source>
</evidence>
<dbReference type="GO" id="GO:0008270">
    <property type="term" value="F:zinc ion binding"/>
    <property type="evidence" value="ECO:0007669"/>
    <property type="project" value="UniProtKB-KW"/>
</dbReference>
<keyword evidence="4" id="KW-0862">Zinc</keyword>
<organism evidence="9 10">
    <name type="scientific">Rubus argutus</name>
    <name type="common">Southern blackberry</name>
    <dbReference type="NCBI Taxonomy" id="59490"/>
    <lineage>
        <taxon>Eukaryota</taxon>
        <taxon>Viridiplantae</taxon>
        <taxon>Streptophyta</taxon>
        <taxon>Embryophyta</taxon>
        <taxon>Tracheophyta</taxon>
        <taxon>Spermatophyta</taxon>
        <taxon>Magnoliopsida</taxon>
        <taxon>eudicotyledons</taxon>
        <taxon>Gunneridae</taxon>
        <taxon>Pentapetalae</taxon>
        <taxon>rosids</taxon>
        <taxon>fabids</taxon>
        <taxon>Rosales</taxon>
        <taxon>Rosaceae</taxon>
        <taxon>Rosoideae</taxon>
        <taxon>Rosoideae incertae sedis</taxon>
        <taxon>Rubus</taxon>
    </lineage>
</organism>
<evidence type="ECO:0000256" key="6">
    <source>
        <dbReference type="PROSITE-ProRule" id="PRU00042"/>
    </source>
</evidence>
<dbReference type="GO" id="GO:0005634">
    <property type="term" value="C:nucleus"/>
    <property type="evidence" value="ECO:0007669"/>
    <property type="project" value="UniProtKB-SubCell"/>
</dbReference>
<evidence type="ECO:0000256" key="7">
    <source>
        <dbReference type="SAM" id="MobiDB-lite"/>
    </source>
</evidence>
<dbReference type="EMBL" id="JBEDUW010000001">
    <property type="protein sequence ID" value="KAK9950981.1"/>
    <property type="molecule type" value="Genomic_DNA"/>
</dbReference>